<dbReference type="GO" id="GO:0036440">
    <property type="term" value="F:citrate synthase activity"/>
    <property type="evidence" value="ECO:0007669"/>
    <property type="project" value="UniProtKB-EC"/>
</dbReference>
<evidence type="ECO:0000313" key="9">
    <source>
        <dbReference type="EMBL" id="SPC34139.1"/>
    </source>
</evidence>
<dbReference type="InterPro" id="IPR036969">
    <property type="entry name" value="Citrate_synthase_sf"/>
</dbReference>
<comment type="catalytic activity">
    <reaction evidence="5 6">
        <text>oxaloacetate + acetyl-CoA + H2O = citrate + CoA + H(+)</text>
        <dbReference type="Rhea" id="RHEA:16845"/>
        <dbReference type="ChEBI" id="CHEBI:15377"/>
        <dbReference type="ChEBI" id="CHEBI:15378"/>
        <dbReference type="ChEBI" id="CHEBI:16452"/>
        <dbReference type="ChEBI" id="CHEBI:16947"/>
        <dbReference type="ChEBI" id="CHEBI:57287"/>
        <dbReference type="ChEBI" id="CHEBI:57288"/>
        <dbReference type="EC" id="2.3.3.16"/>
    </reaction>
</comment>
<accession>A0A2K5ARB3</accession>
<keyword evidence="4 6" id="KW-0808">Transferase</keyword>
<proteinExistence type="inferred from homology"/>
<keyword evidence="9" id="KW-0012">Acyltransferase</keyword>
<protein>
    <recommendedName>
        <fullName evidence="6 8">Citrate synthase</fullName>
        <ecNumber evidence="6">2.3.3.16</ecNumber>
    </recommendedName>
</protein>
<evidence type="ECO:0000256" key="7">
    <source>
        <dbReference type="PIRSR" id="PIRSR001369-1"/>
    </source>
</evidence>
<dbReference type="GO" id="GO:0005737">
    <property type="term" value="C:cytoplasm"/>
    <property type="evidence" value="ECO:0007669"/>
    <property type="project" value="InterPro"/>
</dbReference>
<feature type="active site" evidence="7">
    <location>
        <position position="314"/>
    </location>
</feature>
<evidence type="ECO:0000256" key="8">
    <source>
        <dbReference type="RuleBase" id="RU000441"/>
    </source>
</evidence>
<dbReference type="GO" id="GO:0006099">
    <property type="term" value="P:tricarboxylic acid cycle"/>
    <property type="evidence" value="ECO:0007669"/>
    <property type="project" value="UniProtKB-UniPathway"/>
</dbReference>
<comment type="similarity">
    <text evidence="2 6 8">Belongs to the citrate synthase family.</text>
</comment>
<dbReference type="PANTHER" id="PTHR11739">
    <property type="entry name" value="CITRATE SYNTHASE"/>
    <property type="match status" value="1"/>
</dbReference>
<feature type="active site" evidence="7">
    <location>
        <position position="258"/>
    </location>
</feature>
<dbReference type="NCBIfam" id="TIGR01800">
    <property type="entry name" value="cit_synth_II"/>
    <property type="match status" value="1"/>
</dbReference>
<dbReference type="Pfam" id="PF00285">
    <property type="entry name" value="Citrate_synt"/>
    <property type="match status" value="1"/>
</dbReference>
<dbReference type="Gene3D" id="1.10.230.10">
    <property type="entry name" value="Cytochrome P450-Terp, domain 2"/>
    <property type="match status" value="1"/>
</dbReference>
<dbReference type="PANTHER" id="PTHR11739:SF4">
    <property type="entry name" value="CITRATE SYNTHASE, PEROXISOMAL"/>
    <property type="match status" value="1"/>
</dbReference>
<gene>
    <name evidence="9" type="primary">gltA</name>
    <name evidence="9" type="ORF">NCAV_0962</name>
</gene>
<dbReference type="PIRSF" id="PIRSF001369">
    <property type="entry name" value="Citrate_synth"/>
    <property type="match status" value="1"/>
</dbReference>
<keyword evidence="10" id="KW-1185">Reference proteome</keyword>
<dbReference type="AlphaFoldDB" id="A0A2K5ARB3"/>
<dbReference type="InterPro" id="IPR002020">
    <property type="entry name" value="Citrate_synthase"/>
</dbReference>
<dbReference type="GO" id="GO:0005975">
    <property type="term" value="P:carbohydrate metabolic process"/>
    <property type="evidence" value="ECO:0007669"/>
    <property type="project" value="TreeGrafter"/>
</dbReference>
<dbReference type="Proteomes" id="UP000236248">
    <property type="component" value="Chromosome NCAV"/>
</dbReference>
<dbReference type="PRINTS" id="PR00143">
    <property type="entry name" value="CITRTSNTHASE"/>
</dbReference>
<name>A0A2K5ARB3_9ARCH</name>
<evidence type="ECO:0000256" key="4">
    <source>
        <dbReference type="ARBA" id="ARBA00022679"/>
    </source>
</evidence>
<organism evidence="9 10">
    <name type="scientific">Candidatus Nitrosocaldus cavascurensis</name>
    <dbReference type="NCBI Taxonomy" id="2058097"/>
    <lineage>
        <taxon>Archaea</taxon>
        <taxon>Nitrososphaerota</taxon>
        <taxon>Nitrososphaeria</taxon>
        <taxon>Candidatus Nitrosocaldales</taxon>
        <taxon>Candidatus Nitrosocaldaceae</taxon>
        <taxon>Candidatus Nitrosocaldus</taxon>
    </lineage>
</organism>
<evidence type="ECO:0000256" key="5">
    <source>
        <dbReference type="ARBA" id="ARBA00049288"/>
    </source>
</evidence>
<dbReference type="InterPro" id="IPR016143">
    <property type="entry name" value="Citrate_synth-like_sm_a-sub"/>
</dbReference>
<dbReference type="InterPro" id="IPR011278">
    <property type="entry name" value="2-MeCitrate/Citrate_synth_II"/>
</dbReference>
<evidence type="ECO:0000313" key="10">
    <source>
        <dbReference type="Proteomes" id="UP000236248"/>
    </source>
</evidence>
<comment type="pathway">
    <text evidence="1">Carbohydrate metabolism; tricarboxylic acid cycle.</text>
</comment>
<evidence type="ECO:0000256" key="3">
    <source>
        <dbReference type="ARBA" id="ARBA00022532"/>
    </source>
</evidence>
<keyword evidence="3" id="KW-0816">Tricarboxylic acid cycle</keyword>
<dbReference type="SUPFAM" id="SSF48256">
    <property type="entry name" value="Citrate synthase"/>
    <property type="match status" value="1"/>
</dbReference>
<reference evidence="10" key="1">
    <citation type="submission" date="2018-01" db="EMBL/GenBank/DDBJ databases">
        <authorList>
            <person name="Kerou L M."/>
        </authorList>
    </citation>
    <scope>NUCLEOTIDE SEQUENCE [LARGE SCALE GENOMIC DNA]</scope>
    <source>
        <strain evidence="10">SCU2</strain>
    </source>
</reference>
<dbReference type="Gene3D" id="1.10.580.10">
    <property type="entry name" value="Citrate Synthase, domain 1"/>
    <property type="match status" value="1"/>
</dbReference>
<dbReference type="InterPro" id="IPR016142">
    <property type="entry name" value="Citrate_synth-like_lrg_a-sub"/>
</dbReference>
<evidence type="ECO:0000256" key="1">
    <source>
        <dbReference type="ARBA" id="ARBA00005163"/>
    </source>
</evidence>
<dbReference type="GeneID" id="41595006"/>
<dbReference type="InterPro" id="IPR024176">
    <property type="entry name" value="Citrate_synthase_bac-typ"/>
</dbReference>
<dbReference type="UniPathway" id="UPA00223"/>
<dbReference type="RefSeq" id="WP_197706563.1">
    <property type="nucleotide sequence ID" value="NZ_LT981265.1"/>
</dbReference>
<dbReference type="EMBL" id="LT981265">
    <property type="protein sequence ID" value="SPC34139.1"/>
    <property type="molecule type" value="Genomic_DNA"/>
</dbReference>
<dbReference type="KEGG" id="ncv:NCAV_0962"/>
<evidence type="ECO:0000256" key="2">
    <source>
        <dbReference type="ARBA" id="ARBA00010566"/>
    </source>
</evidence>
<evidence type="ECO:0000256" key="6">
    <source>
        <dbReference type="PIRNR" id="PIRNR001369"/>
    </source>
</evidence>
<sequence>MFSIKNIGLRNVEVADTKLCLIDGENGRLLYRGYDIFDLAKNSTFEETSYLLLYGDLPTKEQLDEFDERLRRARALPREVIDAMLHRSKNARPMDVLISSVSMLADYDPMDESKPANLERSINLIAKLPTIVATWNAIRSSKPIPEPNPDLSHAANTLYMLLDSMPDREISRMFDVCLILHAEHSFNASTFAARQVASTRAHMYACICAAIAALSGDLHGGANVAVMKNLLEIGDESKVEDWVNARLDAGEKIMGLGHAVYKTDDPRAKILREMSRRLAARTGSKWYSITSRMEQVAKEEVRRRRGVEIYANVDLYSASVYYSMGIPIDLYTCIFAIARISGWCAHVIEEKFAEAQPKPVLYRPAATYVGRYCGPLGCEYVPMQKRSDVGSKGGDR</sequence>
<dbReference type="EC" id="2.3.3.16" evidence="6"/>